<dbReference type="PROSITE" id="PS51842">
    <property type="entry name" value="IF_ROD_2"/>
    <property type="match status" value="1"/>
</dbReference>
<feature type="domain" description="IF rod" evidence="8">
    <location>
        <begin position="44"/>
        <end position="400"/>
    </location>
</feature>
<reference evidence="11" key="1">
    <citation type="submission" date="2012-12" db="EMBL/GenBank/DDBJ databases">
        <authorList>
            <person name="Hellsten U."/>
            <person name="Grimwood J."/>
            <person name="Chapman J.A."/>
            <person name="Shapiro H."/>
            <person name="Aerts A."/>
            <person name="Otillar R.P."/>
            <person name="Terry A.Y."/>
            <person name="Boore J.L."/>
            <person name="Simakov O."/>
            <person name="Marletaz F."/>
            <person name="Cho S.-J."/>
            <person name="Edsinger-Gonzales E."/>
            <person name="Havlak P."/>
            <person name="Kuo D.-H."/>
            <person name="Larsson T."/>
            <person name="Lv J."/>
            <person name="Arendt D."/>
            <person name="Savage R."/>
            <person name="Osoegawa K."/>
            <person name="de Jong P."/>
            <person name="Lindberg D.R."/>
            <person name="Seaver E.C."/>
            <person name="Weisblat D.A."/>
            <person name="Putnam N.H."/>
            <person name="Grigoriev I.V."/>
            <person name="Rokhsar D.S."/>
        </authorList>
    </citation>
    <scope>NUCLEOTIDE SEQUENCE</scope>
    <source>
        <strain evidence="11">I ESC-2004</strain>
    </source>
</reference>
<dbReference type="HOGENOM" id="CLU_012560_9_2_1"/>
<feature type="region of interest" description="Disordered" evidence="6">
    <location>
        <begin position="403"/>
        <end position="455"/>
    </location>
</feature>
<reference evidence="9 11" key="2">
    <citation type="journal article" date="2013" name="Nature">
        <title>Insights into bilaterian evolution from three spiralian genomes.</title>
        <authorList>
            <person name="Simakov O."/>
            <person name="Marletaz F."/>
            <person name="Cho S.J."/>
            <person name="Edsinger-Gonzales E."/>
            <person name="Havlak P."/>
            <person name="Hellsten U."/>
            <person name="Kuo D.H."/>
            <person name="Larsson T."/>
            <person name="Lv J."/>
            <person name="Arendt D."/>
            <person name="Savage R."/>
            <person name="Osoegawa K."/>
            <person name="de Jong P."/>
            <person name="Grimwood J."/>
            <person name="Chapman J.A."/>
            <person name="Shapiro H."/>
            <person name="Aerts A."/>
            <person name="Otillar R.P."/>
            <person name="Terry A.Y."/>
            <person name="Boore J.L."/>
            <person name="Grigoriev I.V."/>
            <person name="Lindberg D.R."/>
            <person name="Seaver E.C."/>
            <person name="Weisblat D.A."/>
            <person name="Putnam N.H."/>
            <person name="Rokhsar D.S."/>
        </authorList>
    </citation>
    <scope>NUCLEOTIDE SEQUENCE</scope>
    <source>
        <strain evidence="9 11">I ESC-2004</strain>
    </source>
</reference>
<evidence type="ECO:0000259" key="7">
    <source>
        <dbReference type="PROSITE" id="PS51841"/>
    </source>
</evidence>
<dbReference type="SUPFAM" id="SSF74853">
    <property type="entry name" value="Lamin A/C globular tail domain"/>
    <property type="match status" value="1"/>
</dbReference>
<dbReference type="GO" id="GO:0006998">
    <property type="term" value="P:nuclear envelope organization"/>
    <property type="evidence" value="ECO:0007669"/>
    <property type="project" value="TreeGrafter"/>
</dbReference>
<comment type="subcellular location">
    <subcellularLocation>
        <location evidence="1">Nucleus</location>
    </subcellularLocation>
</comment>
<dbReference type="SUPFAM" id="SSF64593">
    <property type="entry name" value="Intermediate filament protein, coiled coil region"/>
    <property type="match status" value="2"/>
</dbReference>
<reference evidence="10" key="3">
    <citation type="submission" date="2015-06" db="UniProtKB">
        <authorList>
            <consortium name="EnsemblMetazoa"/>
        </authorList>
    </citation>
    <scope>IDENTIFICATION</scope>
</reference>
<dbReference type="AlphaFoldDB" id="R7UDL8"/>
<dbReference type="EnsemblMetazoa" id="CapteT182411">
    <property type="protein sequence ID" value="CapteP182411"/>
    <property type="gene ID" value="CapteG182411"/>
</dbReference>
<keyword evidence="3 5" id="KW-0175">Coiled coil</keyword>
<dbReference type="EMBL" id="AMQN01009294">
    <property type="status" value="NOT_ANNOTATED_CDS"/>
    <property type="molecule type" value="Genomic_DNA"/>
</dbReference>
<dbReference type="GO" id="GO:0007097">
    <property type="term" value="P:nuclear migration"/>
    <property type="evidence" value="ECO:0007669"/>
    <property type="project" value="TreeGrafter"/>
</dbReference>
<dbReference type="InterPro" id="IPR036415">
    <property type="entry name" value="Lamin_tail_dom_sf"/>
</dbReference>
<accession>R7UDL8</accession>
<dbReference type="GO" id="GO:0031507">
    <property type="term" value="P:heterochromatin formation"/>
    <property type="evidence" value="ECO:0007669"/>
    <property type="project" value="TreeGrafter"/>
</dbReference>
<dbReference type="Gene3D" id="2.60.40.1260">
    <property type="entry name" value="Lamin Tail domain"/>
    <property type="match status" value="1"/>
</dbReference>
<dbReference type="Gene3D" id="1.20.5.1160">
    <property type="entry name" value="Vasodilator-stimulated phosphoprotein"/>
    <property type="match status" value="1"/>
</dbReference>
<feature type="coiled-coil region" evidence="5">
    <location>
        <begin position="105"/>
        <end position="216"/>
    </location>
</feature>
<evidence type="ECO:0000256" key="6">
    <source>
        <dbReference type="SAM" id="MobiDB-lite"/>
    </source>
</evidence>
<feature type="compositionally biased region" description="Polar residues" evidence="6">
    <location>
        <begin position="403"/>
        <end position="425"/>
    </location>
</feature>
<evidence type="ECO:0000313" key="11">
    <source>
        <dbReference type="Proteomes" id="UP000014760"/>
    </source>
</evidence>
<evidence type="ECO:0000256" key="5">
    <source>
        <dbReference type="SAM" id="Coils"/>
    </source>
</evidence>
<dbReference type="GO" id="GO:0005882">
    <property type="term" value="C:intermediate filament"/>
    <property type="evidence" value="ECO:0007669"/>
    <property type="project" value="UniProtKB-KW"/>
</dbReference>
<feature type="domain" description="LTD" evidence="7">
    <location>
        <begin position="454"/>
        <end position="569"/>
    </location>
</feature>
<dbReference type="STRING" id="283909.R7UDL8"/>
<evidence type="ECO:0000313" key="9">
    <source>
        <dbReference type="EMBL" id="ELU01357.1"/>
    </source>
</evidence>
<dbReference type="Gene3D" id="1.20.5.170">
    <property type="match status" value="1"/>
</dbReference>
<feature type="coiled-coil region" evidence="5">
    <location>
        <begin position="247"/>
        <end position="399"/>
    </location>
</feature>
<feature type="region of interest" description="Disordered" evidence="6">
    <location>
        <begin position="574"/>
        <end position="599"/>
    </location>
</feature>
<sequence>MKKTTTTTTVVRQSASGASTPASSKQSPGRSRASSPTMISRMQEKTELAGLNDRLAVYIDRVRYLENENGRLTKQITTHEETIQREVTSIKRLYESELGDARKLLDDTSKDKARLQIEVGKLKAENVEYKEKNRTLESSLESVERRLLAAESQVNELQARLNDAVNQRKHWEDEFNRLKKENEQLKKQLAAAKKQLEEETIARVDLENRVQSLKEELAFKGQVHQQELNETMQRTRVEVEEVDGRLQHEYEAKLADSLREMRDANDETIRMTREETEEVFARKLAELRGALDQKDGMADRAQKELRETRKRLDEISSQCTKLQSQAAIFEARIRDLEAQLAREQEHHEAALSGRDSEIRRLRTQIEEQLAEYRDLLDVKIQLDNEIQSYRKLLEAEESRLNISQDSIRSSGTPRTTRADTPSGGSSRKRKRATLLTSAEGVSGVKQVRQSQASSGYTQTSTAKGVVEVSETDTDGHFIKLTNTSDKDHSLGGWQLVHTAGEEETSFKFHRTLNLKPGATVTVWSSDTETAHSPPHDVVMKNQKWFTGDDMTSKLMNPQGEEMASRELKRCMLRTSAQYAEEDEDSSSEGKRNASGSWSWSFFSMLR</sequence>
<evidence type="ECO:0000313" key="10">
    <source>
        <dbReference type="EnsemblMetazoa" id="CapteP182411"/>
    </source>
</evidence>
<keyword evidence="4" id="KW-0539">Nucleus</keyword>
<dbReference type="OMA" id="QAGEKCA"/>
<dbReference type="FunFam" id="1.20.5.170:FF:000058">
    <property type="entry name" value="Intermediate filament protein B"/>
    <property type="match status" value="1"/>
</dbReference>
<evidence type="ECO:0000256" key="1">
    <source>
        <dbReference type="ARBA" id="ARBA00004123"/>
    </source>
</evidence>
<dbReference type="PANTHER" id="PTHR45721:SF11">
    <property type="entry name" value="LAMIN DM0-RELATED"/>
    <property type="match status" value="1"/>
</dbReference>
<dbReference type="OrthoDB" id="102442at2759"/>
<dbReference type="Pfam" id="PF00038">
    <property type="entry name" value="Filament"/>
    <property type="match status" value="1"/>
</dbReference>
<dbReference type="Proteomes" id="UP000014760">
    <property type="component" value="Unassembled WGS sequence"/>
</dbReference>
<dbReference type="SMART" id="SM01391">
    <property type="entry name" value="Filament"/>
    <property type="match status" value="1"/>
</dbReference>
<evidence type="ECO:0000256" key="3">
    <source>
        <dbReference type="ARBA" id="ARBA00023054"/>
    </source>
</evidence>
<dbReference type="PANTHER" id="PTHR45721">
    <property type="entry name" value="LAMIN DM0-RELATED"/>
    <property type="match status" value="1"/>
</dbReference>
<dbReference type="GO" id="GO:0005652">
    <property type="term" value="C:nuclear lamina"/>
    <property type="evidence" value="ECO:0007669"/>
    <property type="project" value="TreeGrafter"/>
</dbReference>
<dbReference type="InterPro" id="IPR001322">
    <property type="entry name" value="Lamin_tail_dom"/>
</dbReference>
<feature type="region of interest" description="Disordered" evidence="6">
    <location>
        <begin position="1"/>
        <end position="37"/>
    </location>
</feature>
<dbReference type="InterPro" id="IPR039008">
    <property type="entry name" value="IF_rod_dom"/>
</dbReference>
<feature type="compositionally biased region" description="Polar residues" evidence="6">
    <location>
        <begin position="10"/>
        <end position="37"/>
    </location>
</feature>
<proteinExistence type="predicted"/>
<dbReference type="Pfam" id="PF00932">
    <property type="entry name" value="LTD"/>
    <property type="match status" value="1"/>
</dbReference>
<evidence type="ECO:0000259" key="8">
    <source>
        <dbReference type="PROSITE" id="PS51842"/>
    </source>
</evidence>
<dbReference type="GO" id="GO:0051664">
    <property type="term" value="P:nuclear pore localization"/>
    <property type="evidence" value="ECO:0007669"/>
    <property type="project" value="TreeGrafter"/>
</dbReference>
<keyword evidence="2" id="KW-0403">Intermediate filament</keyword>
<organism evidence="9">
    <name type="scientific">Capitella teleta</name>
    <name type="common">Polychaete worm</name>
    <dbReference type="NCBI Taxonomy" id="283909"/>
    <lineage>
        <taxon>Eukaryota</taxon>
        <taxon>Metazoa</taxon>
        <taxon>Spiralia</taxon>
        <taxon>Lophotrochozoa</taxon>
        <taxon>Annelida</taxon>
        <taxon>Polychaeta</taxon>
        <taxon>Sedentaria</taxon>
        <taxon>Scolecida</taxon>
        <taxon>Capitellidae</taxon>
        <taxon>Capitella</taxon>
    </lineage>
</organism>
<evidence type="ECO:0000256" key="2">
    <source>
        <dbReference type="ARBA" id="ARBA00022754"/>
    </source>
</evidence>
<gene>
    <name evidence="9" type="ORF">CAPTEDRAFT_182411</name>
</gene>
<protein>
    <submittedName>
        <fullName evidence="9 10">Uncharacterized protein</fullName>
    </submittedName>
</protein>
<dbReference type="GO" id="GO:0090435">
    <property type="term" value="P:protein localization to nuclear envelope"/>
    <property type="evidence" value="ECO:0007669"/>
    <property type="project" value="TreeGrafter"/>
</dbReference>
<dbReference type="SUPFAM" id="SSF90257">
    <property type="entry name" value="Myosin rod fragments"/>
    <property type="match status" value="1"/>
</dbReference>
<name>R7UDL8_CAPTE</name>
<dbReference type="FunCoup" id="R7UDL8">
    <property type="interactions" value="1490"/>
</dbReference>
<dbReference type="GO" id="GO:0005200">
    <property type="term" value="F:structural constituent of cytoskeleton"/>
    <property type="evidence" value="ECO:0007669"/>
    <property type="project" value="TreeGrafter"/>
</dbReference>
<dbReference type="EMBL" id="KB305118">
    <property type="protein sequence ID" value="ELU01357.1"/>
    <property type="molecule type" value="Genomic_DNA"/>
</dbReference>
<dbReference type="PROSITE" id="PS51841">
    <property type="entry name" value="LTD"/>
    <property type="match status" value="1"/>
</dbReference>
<keyword evidence="11" id="KW-1185">Reference proteome</keyword>
<evidence type="ECO:0000256" key="4">
    <source>
        <dbReference type="ARBA" id="ARBA00023242"/>
    </source>
</evidence>